<accession>K0IXX8</accession>
<keyword evidence="1" id="KW-1133">Transmembrane helix</keyword>
<evidence type="ECO:0000256" key="1">
    <source>
        <dbReference type="SAM" id="Phobius"/>
    </source>
</evidence>
<gene>
    <name evidence="2" type="ordered locus">AXY_11370</name>
</gene>
<dbReference type="STRING" id="698758.AXY_11370"/>
<organism evidence="2 3">
    <name type="scientific">Amphibacillus xylanus (strain ATCC 51415 / DSM 6626 / JCM 7361 / LMG 17667 / NBRC 15112 / Ep01)</name>
    <dbReference type="NCBI Taxonomy" id="698758"/>
    <lineage>
        <taxon>Bacteria</taxon>
        <taxon>Bacillati</taxon>
        <taxon>Bacillota</taxon>
        <taxon>Bacilli</taxon>
        <taxon>Bacillales</taxon>
        <taxon>Bacillaceae</taxon>
        <taxon>Amphibacillus</taxon>
    </lineage>
</organism>
<dbReference type="HOGENOM" id="CLU_142821_1_0_9"/>
<feature type="transmembrane region" description="Helical" evidence="1">
    <location>
        <begin position="6"/>
        <end position="23"/>
    </location>
</feature>
<evidence type="ECO:0000313" key="2">
    <source>
        <dbReference type="EMBL" id="BAM47269.1"/>
    </source>
</evidence>
<keyword evidence="1" id="KW-0472">Membrane</keyword>
<dbReference type="PATRIC" id="fig|698758.3.peg.1135"/>
<dbReference type="OrthoDB" id="2454584at2"/>
<dbReference type="eggNOG" id="ENOG5032Z9X">
    <property type="taxonomic scope" value="Bacteria"/>
</dbReference>
<dbReference type="Proteomes" id="UP000006294">
    <property type="component" value="Chromosome"/>
</dbReference>
<proteinExistence type="predicted"/>
<sequence length="110" mass="12772">MLFPIISLLIIGIVLFVISFFVNDRFKNIENQIEQISLSSLQDSYQMKKKLKVLEEELLPTQFDFSNQTGLKSSVEKHVEALYRQGYNIQQISQATQISEYDIEALIKQL</sequence>
<keyword evidence="3" id="KW-1185">Reference proteome</keyword>
<dbReference type="AlphaFoldDB" id="K0IXX8"/>
<evidence type="ECO:0008006" key="4">
    <source>
        <dbReference type="Google" id="ProtNLM"/>
    </source>
</evidence>
<name>K0IXX8_AMPXN</name>
<evidence type="ECO:0000313" key="3">
    <source>
        <dbReference type="Proteomes" id="UP000006294"/>
    </source>
</evidence>
<dbReference type="EMBL" id="AP012050">
    <property type="protein sequence ID" value="BAM47269.1"/>
    <property type="molecule type" value="Genomic_DNA"/>
</dbReference>
<reference evidence="2 3" key="1">
    <citation type="submission" date="2011-01" db="EMBL/GenBank/DDBJ databases">
        <title>Whole genome sequence of Amphibacillus xylinus NBRC 15112.</title>
        <authorList>
            <person name="Nakazawa H."/>
            <person name="Katano Y."/>
            <person name="Nakamura S."/>
            <person name="Sasagawa M."/>
            <person name="Fukada J."/>
            <person name="Arai T."/>
            <person name="Sasakura N."/>
            <person name="Mochizuki D."/>
            <person name="Hosoyama A."/>
            <person name="Harada K."/>
            <person name="Horikawa H."/>
            <person name="Kato Y."/>
            <person name="Harada T."/>
            <person name="Sasaki K."/>
            <person name="Sekiguchi M."/>
            <person name="Hodoyama M."/>
            <person name="Nishiko R."/>
            <person name="Narita H."/>
            <person name="Hanamaki A."/>
            <person name="Hata C."/>
            <person name="Konno Y."/>
            <person name="Niimura Y."/>
            <person name="Yamazaki S."/>
            <person name="Fujita N."/>
        </authorList>
    </citation>
    <scope>NUCLEOTIDE SEQUENCE [LARGE SCALE GENOMIC DNA]</scope>
    <source>
        <strain evidence="3">ATCC 51415 / DSM 6626 / JCM 7361 / LMG 17667 / NBRC 15112 / Ep01</strain>
    </source>
</reference>
<keyword evidence="1" id="KW-0812">Transmembrane</keyword>
<protein>
    <recommendedName>
        <fullName evidence="4">Resolvase HTH domain-containing protein</fullName>
    </recommendedName>
</protein>
<dbReference type="RefSeq" id="WP_015009874.1">
    <property type="nucleotide sequence ID" value="NC_018704.1"/>
</dbReference>
<dbReference type="KEGG" id="axl:AXY_11370"/>